<feature type="transmembrane region" description="Helical" evidence="9">
    <location>
        <begin position="247"/>
        <end position="266"/>
    </location>
</feature>
<accession>A0A8D5JNY9</accession>
<sequence length="592" mass="66463">MYFIFIALIIRGVFEIVGVASIMPFMAVVSNSDVIQTNQFLKWAYTFFSFETSRHFLLALGLFAFLALVFNNLLAALTDWFLIKFIHMRGHVLAQRLLAGYLKKPYSWFLSRNTADMGANILNEVANYMKGVLRPFIEMLARSIVSLFIMGLLIKVDPFLALVVSLTLGGAYGVIFYFVRKRLTRAGKDRVYDSRRQFKYINESLTGIKDIKVLGREKYFFDSFSKHSYRANYNQAIYQIVSQLPRYALEMVAFGGILLIVLYFIALRQNTDNIIPLIALYAFAGYRLMPALQGVFGGLTSLKFNIPVLHRILDALENDVQNENIMDEWQGGEGPILNLSDTIEMNDIEYTYPEGERKVLDGLDLTISANTTVGLVGTTGAGKTTLVDILLGLFQPDKGSLTIDGIPLKEENCRHWRNNVGYVPQNIFLCDDTVINNIALGVTPENIDFSSVEKAACLADIHDFIMQELPEGYNTVIGERGVRLSGGQRQRLGIARAMYHDPDVIIMDEATSSLDGVTEDNIIKAIHTLSKKKTIIMIAHRLKTLHECDIIHFLNEGKLYASGSYEELFSTCTLFRELAEAGGSTGGKENQL</sequence>
<evidence type="ECO:0000313" key="12">
    <source>
        <dbReference type="EMBL" id="BCL60680.1"/>
    </source>
</evidence>
<dbReference type="PANTHER" id="PTHR24221">
    <property type="entry name" value="ATP-BINDING CASSETTE SUB-FAMILY B"/>
    <property type="match status" value="1"/>
</dbReference>
<keyword evidence="4 9" id="KW-0812">Transmembrane</keyword>
<dbReference type="GO" id="GO:0005524">
    <property type="term" value="F:ATP binding"/>
    <property type="evidence" value="ECO:0007669"/>
    <property type="project" value="UniProtKB-KW"/>
</dbReference>
<evidence type="ECO:0000256" key="1">
    <source>
        <dbReference type="ARBA" id="ARBA00004651"/>
    </source>
</evidence>
<keyword evidence="3" id="KW-1003">Cell membrane</keyword>
<dbReference type="GO" id="GO:0016887">
    <property type="term" value="F:ATP hydrolysis activity"/>
    <property type="evidence" value="ECO:0007669"/>
    <property type="project" value="InterPro"/>
</dbReference>
<reference evidence="12" key="1">
    <citation type="submission" date="2020-09" db="EMBL/GenBank/DDBJ databases">
        <title>Desulfogranum mesoprofundum gen. nov., sp. nov., a novel mesophilic, sulfate-reducing chemolithoautotroph isolated from a deep-sea hydrothermal vent chimney in the Suiyo Seamount.</title>
        <authorList>
            <person name="Hashimoto Y."/>
            <person name="Nakagawa S."/>
        </authorList>
    </citation>
    <scope>NUCLEOTIDE SEQUENCE</scope>
    <source>
        <strain evidence="12">KT2</strain>
    </source>
</reference>
<keyword evidence="2" id="KW-0813">Transport</keyword>
<evidence type="ECO:0000256" key="5">
    <source>
        <dbReference type="ARBA" id="ARBA00022741"/>
    </source>
</evidence>
<dbReference type="InterPro" id="IPR017871">
    <property type="entry name" value="ABC_transporter-like_CS"/>
</dbReference>
<evidence type="ECO:0000256" key="2">
    <source>
        <dbReference type="ARBA" id="ARBA00022448"/>
    </source>
</evidence>
<dbReference type="Pfam" id="PF00005">
    <property type="entry name" value="ABC_tran"/>
    <property type="match status" value="1"/>
</dbReference>
<keyword evidence="7 9" id="KW-1133">Transmembrane helix</keyword>
<feature type="transmembrane region" description="Helical" evidence="9">
    <location>
        <begin position="160"/>
        <end position="179"/>
    </location>
</feature>
<dbReference type="InterPro" id="IPR003439">
    <property type="entry name" value="ABC_transporter-like_ATP-bd"/>
</dbReference>
<keyword evidence="5" id="KW-0547">Nucleotide-binding</keyword>
<evidence type="ECO:0000256" key="4">
    <source>
        <dbReference type="ARBA" id="ARBA00022692"/>
    </source>
</evidence>
<keyword evidence="8 9" id="KW-0472">Membrane</keyword>
<dbReference type="PANTHER" id="PTHR24221:SF654">
    <property type="entry name" value="ATP-BINDING CASSETTE SUB-FAMILY B MEMBER 6"/>
    <property type="match status" value="1"/>
</dbReference>
<feature type="domain" description="ABC transmembrane type-1" evidence="11">
    <location>
        <begin position="40"/>
        <end position="286"/>
    </location>
</feature>
<evidence type="ECO:0000256" key="8">
    <source>
        <dbReference type="ARBA" id="ARBA00023136"/>
    </source>
</evidence>
<dbReference type="Pfam" id="PF00664">
    <property type="entry name" value="ABC_membrane"/>
    <property type="match status" value="1"/>
</dbReference>
<evidence type="ECO:0000256" key="6">
    <source>
        <dbReference type="ARBA" id="ARBA00022840"/>
    </source>
</evidence>
<dbReference type="GO" id="GO:0005886">
    <property type="term" value="C:plasma membrane"/>
    <property type="evidence" value="ECO:0007669"/>
    <property type="project" value="UniProtKB-SubCell"/>
</dbReference>
<evidence type="ECO:0000256" key="9">
    <source>
        <dbReference type="SAM" id="Phobius"/>
    </source>
</evidence>
<dbReference type="FunFam" id="3.40.50.300:FF:000221">
    <property type="entry name" value="Multidrug ABC transporter ATP-binding protein"/>
    <property type="match status" value="1"/>
</dbReference>
<dbReference type="EMBL" id="AP024086">
    <property type="protein sequence ID" value="BCL60680.1"/>
    <property type="molecule type" value="Genomic_DNA"/>
</dbReference>
<feature type="domain" description="ABC transporter" evidence="10">
    <location>
        <begin position="343"/>
        <end position="581"/>
    </location>
</feature>
<evidence type="ECO:0000313" key="13">
    <source>
        <dbReference type="Proteomes" id="UP000826725"/>
    </source>
</evidence>
<dbReference type="PROSITE" id="PS00211">
    <property type="entry name" value="ABC_TRANSPORTER_1"/>
    <property type="match status" value="1"/>
</dbReference>
<dbReference type="PROSITE" id="PS50893">
    <property type="entry name" value="ABC_TRANSPORTER_2"/>
    <property type="match status" value="1"/>
</dbReference>
<feature type="transmembrane region" description="Helical" evidence="9">
    <location>
        <begin position="136"/>
        <end position="154"/>
    </location>
</feature>
<feature type="transmembrane region" description="Helical" evidence="9">
    <location>
        <begin position="56"/>
        <end position="83"/>
    </location>
</feature>
<protein>
    <submittedName>
        <fullName evidence="12">ABC transporter ATP-binding protein</fullName>
    </submittedName>
</protein>
<dbReference type="InterPro" id="IPR003593">
    <property type="entry name" value="AAA+_ATPase"/>
</dbReference>
<dbReference type="InterPro" id="IPR011527">
    <property type="entry name" value="ABC1_TM_dom"/>
</dbReference>
<proteinExistence type="predicted"/>
<dbReference type="AlphaFoldDB" id="A0A8D5JNY9"/>
<evidence type="ECO:0000259" key="10">
    <source>
        <dbReference type="PROSITE" id="PS50893"/>
    </source>
</evidence>
<dbReference type="PROSITE" id="PS50929">
    <property type="entry name" value="ABC_TM1F"/>
    <property type="match status" value="1"/>
</dbReference>
<dbReference type="GO" id="GO:0140359">
    <property type="term" value="F:ABC-type transporter activity"/>
    <property type="evidence" value="ECO:0007669"/>
    <property type="project" value="InterPro"/>
</dbReference>
<keyword evidence="13" id="KW-1185">Reference proteome</keyword>
<dbReference type="GO" id="GO:0034040">
    <property type="term" value="F:ATPase-coupled lipid transmembrane transporter activity"/>
    <property type="evidence" value="ECO:0007669"/>
    <property type="project" value="TreeGrafter"/>
</dbReference>
<dbReference type="Proteomes" id="UP000826725">
    <property type="component" value="Chromosome"/>
</dbReference>
<name>A0A8D5JNY9_9BACT</name>
<evidence type="ECO:0000256" key="7">
    <source>
        <dbReference type="ARBA" id="ARBA00022989"/>
    </source>
</evidence>
<organism evidence="12 13">
    <name type="scientific">Desulfomarina profundi</name>
    <dbReference type="NCBI Taxonomy" id="2772557"/>
    <lineage>
        <taxon>Bacteria</taxon>
        <taxon>Pseudomonadati</taxon>
        <taxon>Thermodesulfobacteriota</taxon>
        <taxon>Desulfobulbia</taxon>
        <taxon>Desulfobulbales</taxon>
        <taxon>Desulfobulbaceae</taxon>
        <taxon>Desulfomarina</taxon>
    </lineage>
</organism>
<dbReference type="InterPro" id="IPR039421">
    <property type="entry name" value="Type_1_exporter"/>
</dbReference>
<dbReference type="SMART" id="SM00382">
    <property type="entry name" value="AAA"/>
    <property type="match status" value="1"/>
</dbReference>
<dbReference type="KEGG" id="dbk:DGMP_13730"/>
<keyword evidence="6 12" id="KW-0067">ATP-binding</keyword>
<evidence type="ECO:0000256" key="3">
    <source>
        <dbReference type="ARBA" id="ARBA00022475"/>
    </source>
</evidence>
<comment type="subcellular location">
    <subcellularLocation>
        <location evidence="1">Cell membrane</location>
        <topology evidence="1">Multi-pass membrane protein</topology>
    </subcellularLocation>
</comment>
<gene>
    <name evidence="12" type="ORF">DGMP_13730</name>
</gene>
<evidence type="ECO:0000259" key="11">
    <source>
        <dbReference type="PROSITE" id="PS50929"/>
    </source>
</evidence>